<name>S4Y7H4_SORCE</name>
<gene>
    <name evidence="1" type="ORF">SCE1572_32695</name>
</gene>
<organism evidence="1 2">
    <name type="scientific">Sorangium cellulosum So0157-2</name>
    <dbReference type="NCBI Taxonomy" id="1254432"/>
    <lineage>
        <taxon>Bacteria</taxon>
        <taxon>Pseudomonadati</taxon>
        <taxon>Myxococcota</taxon>
        <taxon>Polyangia</taxon>
        <taxon>Polyangiales</taxon>
        <taxon>Polyangiaceae</taxon>
        <taxon>Sorangium</taxon>
    </lineage>
</organism>
<dbReference type="HOGENOM" id="CLU_3011956_0_0_7"/>
<dbReference type="Proteomes" id="UP000014803">
    <property type="component" value="Chromosome"/>
</dbReference>
<dbReference type="KEGG" id="scu:SCE1572_32695"/>
<evidence type="ECO:0000313" key="1">
    <source>
        <dbReference type="EMBL" id="AGP38828.1"/>
    </source>
</evidence>
<reference evidence="1 2" key="1">
    <citation type="journal article" date="2013" name="Sci. Rep.">
        <title>Extraordinary expansion of a Sorangium cellulosum genome from an alkaline milieu.</title>
        <authorList>
            <person name="Han K."/>
            <person name="Li Z.F."/>
            <person name="Peng R."/>
            <person name="Zhu L.P."/>
            <person name="Zhou T."/>
            <person name="Wang L.G."/>
            <person name="Li S.G."/>
            <person name="Zhang X.B."/>
            <person name="Hu W."/>
            <person name="Wu Z.H."/>
            <person name="Qin N."/>
            <person name="Li Y.Z."/>
        </authorList>
    </citation>
    <scope>NUCLEOTIDE SEQUENCE [LARGE SCALE GENOMIC DNA]</scope>
    <source>
        <strain evidence="1 2">So0157-2</strain>
    </source>
</reference>
<dbReference type="PATRIC" id="fig|1254432.3.peg.7412"/>
<dbReference type="eggNOG" id="COG2132">
    <property type="taxonomic scope" value="Bacteria"/>
</dbReference>
<accession>S4Y7H4</accession>
<evidence type="ECO:0000313" key="2">
    <source>
        <dbReference type="Proteomes" id="UP000014803"/>
    </source>
</evidence>
<dbReference type="AlphaFoldDB" id="S4Y7H4"/>
<dbReference type="EMBL" id="CP003969">
    <property type="protein sequence ID" value="AGP38828.1"/>
    <property type="molecule type" value="Genomic_DNA"/>
</dbReference>
<dbReference type="STRING" id="1254432.SCE1572_32695"/>
<protein>
    <submittedName>
        <fullName evidence="1">Uncharacterized protein</fullName>
    </submittedName>
</protein>
<proteinExistence type="predicted"/>
<sequence length="56" mass="6098">MLNIAVENPIGPMTHRNLVPFAPAGGEFLVPGDRMNNEQALPMLANGLWGLFRVLP</sequence>